<proteinExistence type="predicted"/>
<gene>
    <name evidence="2" type="ORF">H2O73_20790</name>
</gene>
<feature type="transmembrane region" description="Helical" evidence="1">
    <location>
        <begin position="20"/>
        <end position="41"/>
    </location>
</feature>
<feature type="non-terminal residue" evidence="2">
    <location>
        <position position="67"/>
    </location>
</feature>
<keyword evidence="1" id="KW-1133">Transmembrane helix</keyword>
<organism evidence="2 3">
    <name type="scientific">Vibrio marinisediminis</name>
    <dbReference type="NCBI Taxonomy" id="2758441"/>
    <lineage>
        <taxon>Bacteria</taxon>
        <taxon>Pseudomonadati</taxon>
        <taxon>Pseudomonadota</taxon>
        <taxon>Gammaproteobacteria</taxon>
        <taxon>Vibrionales</taxon>
        <taxon>Vibrionaceae</taxon>
        <taxon>Vibrio</taxon>
    </lineage>
</organism>
<evidence type="ECO:0000313" key="2">
    <source>
        <dbReference type="EMBL" id="MBA5764788.1"/>
    </source>
</evidence>
<dbReference type="AlphaFoldDB" id="A0A7W2FV49"/>
<reference evidence="2 3" key="1">
    <citation type="submission" date="2020-07" db="EMBL/GenBank/DDBJ databases">
        <title>Vibrio marinisediminis sp. nov., isolated from marine sediment.</title>
        <authorList>
            <person name="Ji X."/>
        </authorList>
    </citation>
    <scope>NUCLEOTIDE SEQUENCE [LARGE SCALE GENOMIC DNA]</scope>
    <source>
        <strain evidence="2 3">404</strain>
    </source>
</reference>
<sequence length="67" mass="6779">MIAPTWEARTGRALEALARAMAYGGGLVLVAIAVITVASIIGRALIRLGLGPITGDFELVEAGCAVA</sequence>
<keyword evidence="3" id="KW-1185">Reference proteome</keyword>
<dbReference type="EMBL" id="JACFYF010000168">
    <property type="protein sequence ID" value="MBA5764788.1"/>
    <property type="molecule type" value="Genomic_DNA"/>
</dbReference>
<keyword evidence="1" id="KW-0812">Transmembrane</keyword>
<accession>A0A7W2FV49</accession>
<comment type="caution">
    <text evidence="2">The sequence shown here is derived from an EMBL/GenBank/DDBJ whole genome shotgun (WGS) entry which is preliminary data.</text>
</comment>
<evidence type="ECO:0000313" key="3">
    <source>
        <dbReference type="Proteomes" id="UP000571701"/>
    </source>
</evidence>
<dbReference type="Proteomes" id="UP000571701">
    <property type="component" value="Unassembled WGS sequence"/>
</dbReference>
<evidence type="ECO:0000256" key="1">
    <source>
        <dbReference type="SAM" id="Phobius"/>
    </source>
</evidence>
<keyword evidence="1" id="KW-0472">Membrane</keyword>
<protein>
    <submittedName>
        <fullName evidence="2">TRAP transporter small permease</fullName>
    </submittedName>
</protein>
<name>A0A7W2FV49_9VIBR</name>